<dbReference type="PANTHER" id="PTHR47514">
    <property type="entry name" value="TRANSKETOLASE N-TERMINAL SECTION-RELATED"/>
    <property type="match status" value="1"/>
</dbReference>
<dbReference type="Proteomes" id="UP001165667">
    <property type="component" value="Unassembled WGS sequence"/>
</dbReference>
<comment type="similarity">
    <text evidence="2">Belongs to the transketolase family.</text>
</comment>
<feature type="domain" description="Transketolase N-terminal" evidence="5">
    <location>
        <begin position="4"/>
        <end position="51"/>
    </location>
</feature>
<evidence type="ECO:0000256" key="2">
    <source>
        <dbReference type="ARBA" id="ARBA00007131"/>
    </source>
</evidence>
<name>A0AA42CHY4_9HYPH</name>
<dbReference type="SUPFAM" id="SSF52518">
    <property type="entry name" value="Thiamin diphosphate-binding fold (THDP-binding)"/>
    <property type="match status" value="1"/>
</dbReference>
<comment type="cofactor">
    <cofactor evidence="1">
        <name>thiamine diphosphate</name>
        <dbReference type="ChEBI" id="CHEBI:58937"/>
    </cofactor>
</comment>
<dbReference type="InterPro" id="IPR029061">
    <property type="entry name" value="THDP-binding"/>
</dbReference>
<dbReference type="AlphaFoldDB" id="A0AA42CHY4"/>
<accession>A0AA42CHY4</accession>
<gene>
    <name evidence="6" type="ORF">M8523_07035</name>
</gene>
<keyword evidence="3" id="KW-0786">Thiamine pyrophosphate</keyword>
<protein>
    <recommendedName>
        <fullName evidence="5">Transketolase N-terminal domain-containing protein</fullName>
    </recommendedName>
</protein>
<evidence type="ECO:0000313" key="7">
    <source>
        <dbReference type="Proteomes" id="UP001165667"/>
    </source>
</evidence>
<evidence type="ECO:0000313" key="6">
    <source>
        <dbReference type="EMBL" id="MCW6507774.1"/>
    </source>
</evidence>
<sequence>MRYDTPTPDWHGRDRFLLSTGHYSIAMYAALAEAGYLTHEELPTYGLNGSRLPAADIDLRRHSRGRDRRRLARPPARPGRRHGDRAAARRLRRPRLQRAVRWRTAGGLVPTLMARERAHFVRVANDEWDTLIAELETTHG</sequence>
<dbReference type="InterPro" id="IPR005474">
    <property type="entry name" value="Transketolase_N"/>
</dbReference>
<dbReference type="Gene3D" id="3.40.50.970">
    <property type="match status" value="1"/>
</dbReference>
<proteinExistence type="inferred from homology"/>
<dbReference type="Pfam" id="PF00456">
    <property type="entry name" value="Transketolase_N"/>
    <property type="match status" value="1"/>
</dbReference>
<feature type="region of interest" description="Disordered" evidence="4">
    <location>
        <begin position="58"/>
        <end position="91"/>
    </location>
</feature>
<dbReference type="RefSeq" id="WP_282584132.1">
    <property type="nucleotide sequence ID" value="NZ_JAMOIM010000003.1"/>
</dbReference>
<feature type="compositionally biased region" description="Basic residues" evidence="4">
    <location>
        <begin position="61"/>
        <end position="91"/>
    </location>
</feature>
<reference evidence="6" key="1">
    <citation type="submission" date="2022-05" db="EMBL/GenBank/DDBJ databases">
        <authorList>
            <person name="Pankratov T."/>
        </authorList>
    </citation>
    <scope>NUCLEOTIDE SEQUENCE</scope>
    <source>
        <strain evidence="6">BP6-180914</strain>
    </source>
</reference>
<evidence type="ECO:0000256" key="1">
    <source>
        <dbReference type="ARBA" id="ARBA00001964"/>
    </source>
</evidence>
<keyword evidence="7" id="KW-1185">Reference proteome</keyword>
<evidence type="ECO:0000256" key="4">
    <source>
        <dbReference type="SAM" id="MobiDB-lite"/>
    </source>
</evidence>
<evidence type="ECO:0000259" key="5">
    <source>
        <dbReference type="Pfam" id="PF00456"/>
    </source>
</evidence>
<evidence type="ECO:0000256" key="3">
    <source>
        <dbReference type="ARBA" id="ARBA00023052"/>
    </source>
</evidence>
<dbReference type="EMBL" id="JAMOIM010000003">
    <property type="protein sequence ID" value="MCW6507774.1"/>
    <property type="molecule type" value="Genomic_DNA"/>
</dbReference>
<organism evidence="6 7">
    <name type="scientific">Lichenifustis flavocetrariae</name>
    <dbReference type="NCBI Taxonomy" id="2949735"/>
    <lineage>
        <taxon>Bacteria</taxon>
        <taxon>Pseudomonadati</taxon>
        <taxon>Pseudomonadota</taxon>
        <taxon>Alphaproteobacteria</taxon>
        <taxon>Hyphomicrobiales</taxon>
        <taxon>Lichenihabitantaceae</taxon>
        <taxon>Lichenifustis</taxon>
    </lineage>
</organism>
<comment type="caution">
    <text evidence="6">The sequence shown here is derived from an EMBL/GenBank/DDBJ whole genome shotgun (WGS) entry which is preliminary data.</text>
</comment>
<dbReference type="PANTHER" id="PTHR47514:SF1">
    <property type="entry name" value="TRANSKETOLASE N-TERMINAL SECTION-RELATED"/>
    <property type="match status" value="1"/>
</dbReference>